<dbReference type="InterPro" id="IPR007263">
    <property type="entry name" value="DCC1-like"/>
</dbReference>
<reference evidence="1 2" key="1">
    <citation type="submission" date="2024-04" db="EMBL/GenBank/DDBJ databases">
        <title>Bacillus oryzaecorticis sp. nov., a moderately halophilic bacterium isolated from rice husks.</title>
        <authorList>
            <person name="Zhu H.-S."/>
        </authorList>
    </citation>
    <scope>NUCLEOTIDE SEQUENCE [LARGE SCALE GENOMIC DNA]</scope>
    <source>
        <strain evidence="1 2">ZC255</strain>
    </source>
</reference>
<evidence type="ECO:0000313" key="1">
    <source>
        <dbReference type="EMBL" id="MEL3974248.1"/>
    </source>
</evidence>
<name>A0ABU9KDY7_9BACI</name>
<comment type="caution">
    <text evidence="1">The sequence shown here is derived from an EMBL/GenBank/DDBJ whole genome shotgun (WGS) entry which is preliminary data.</text>
</comment>
<dbReference type="Proteomes" id="UP001389717">
    <property type="component" value="Unassembled WGS sequence"/>
</dbReference>
<keyword evidence="2" id="KW-1185">Reference proteome</keyword>
<sequence length="134" mass="15729">MRIILFDGICNLCSSSVRFIIQRDPGGEFKFASLQSEAGKQYIEQYNIHKTIDSIVFIKDGKVYLESTAALKIASRLKWPWRILGILLGIPKPVRDRLYKWIAKNRYKWFGRNESCMLPTKENRDRFIEEETPN</sequence>
<dbReference type="InterPro" id="IPR052927">
    <property type="entry name" value="DCC_oxidoreductase"/>
</dbReference>
<gene>
    <name evidence="1" type="ORF">AAEO50_18330</name>
</gene>
<organism evidence="1 2">
    <name type="scientific">Rossellomorea oryzaecorticis</name>
    <dbReference type="NCBI Taxonomy" id="1396505"/>
    <lineage>
        <taxon>Bacteria</taxon>
        <taxon>Bacillati</taxon>
        <taxon>Bacillota</taxon>
        <taxon>Bacilli</taxon>
        <taxon>Bacillales</taxon>
        <taxon>Bacillaceae</taxon>
        <taxon>Rossellomorea</taxon>
    </lineage>
</organism>
<accession>A0ABU9KDY7</accession>
<dbReference type="PANTHER" id="PTHR33639:SF2">
    <property type="entry name" value="DUF393 DOMAIN-CONTAINING PROTEIN"/>
    <property type="match status" value="1"/>
</dbReference>
<proteinExistence type="predicted"/>
<dbReference type="RefSeq" id="WP_341985767.1">
    <property type="nucleotide sequence ID" value="NZ_JBBYAF010000046.1"/>
</dbReference>
<protein>
    <submittedName>
        <fullName evidence="1">Thiol-disulfide oxidoreductase DCC family protein</fullName>
    </submittedName>
</protein>
<dbReference type="EMBL" id="JBBYAF010000046">
    <property type="protein sequence ID" value="MEL3974248.1"/>
    <property type="molecule type" value="Genomic_DNA"/>
</dbReference>
<dbReference type="PANTHER" id="PTHR33639">
    <property type="entry name" value="THIOL-DISULFIDE OXIDOREDUCTASE DCC"/>
    <property type="match status" value="1"/>
</dbReference>
<dbReference type="Pfam" id="PF04134">
    <property type="entry name" value="DCC1-like"/>
    <property type="match status" value="1"/>
</dbReference>
<evidence type="ECO:0000313" key="2">
    <source>
        <dbReference type="Proteomes" id="UP001389717"/>
    </source>
</evidence>